<dbReference type="InterPro" id="IPR026891">
    <property type="entry name" value="Fn3-like"/>
</dbReference>
<accession>A0ABP0BBM7</accession>
<dbReference type="SUPFAM" id="SSF52279">
    <property type="entry name" value="Beta-D-glucan exohydrolase, C-terminal domain"/>
    <property type="match status" value="1"/>
</dbReference>
<dbReference type="Gene3D" id="2.60.120.260">
    <property type="entry name" value="Galactose-binding domain-like"/>
    <property type="match status" value="1"/>
</dbReference>
<keyword evidence="9" id="KW-0624">Polysaccharide degradation</keyword>
<dbReference type="Pfam" id="PF01915">
    <property type="entry name" value="Glyco_hydro_3_C"/>
    <property type="match status" value="1"/>
</dbReference>
<dbReference type="Proteomes" id="UP001642405">
    <property type="component" value="Unassembled WGS sequence"/>
</dbReference>
<dbReference type="Pfam" id="PF14310">
    <property type="entry name" value="Fn3-like"/>
    <property type="match status" value="1"/>
</dbReference>
<dbReference type="Pfam" id="PF00933">
    <property type="entry name" value="Glyco_hydro_3"/>
    <property type="match status" value="1"/>
</dbReference>
<protein>
    <recommendedName>
        <fullName evidence="4">beta-glucosidase</fullName>
        <ecNumber evidence="4">3.2.1.21</ecNumber>
    </recommendedName>
</protein>
<evidence type="ECO:0000313" key="11">
    <source>
        <dbReference type="EMBL" id="CAK7217012.1"/>
    </source>
</evidence>
<dbReference type="InterPro" id="IPR017853">
    <property type="entry name" value="GH"/>
</dbReference>
<evidence type="ECO:0000259" key="10">
    <source>
        <dbReference type="PROSITE" id="PS51820"/>
    </source>
</evidence>
<feature type="domain" description="PA14" evidence="10">
    <location>
        <begin position="449"/>
        <end position="603"/>
    </location>
</feature>
<comment type="similarity">
    <text evidence="3">Belongs to the glycosyl hydrolase 3 family.</text>
</comment>
<dbReference type="SUPFAM" id="SSF51445">
    <property type="entry name" value="(Trans)glycosidases"/>
    <property type="match status" value="1"/>
</dbReference>
<comment type="catalytic activity">
    <reaction evidence="1">
        <text>Hydrolysis of terminal, non-reducing beta-D-glucosyl residues with release of beta-D-glucose.</text>
        <dbReference type="EC" id="3.2.1.21"/>
    </reaction>
</comment>
<dbReference type="InterPro" id="IPR011658">
    <property type="entry name" value="PA14_dom"/>
</dbReference>
<dbReference type="PANTHER" id="PTHR42715">
    <property type="entry name" value="BETA-GLUCOSIDASE"/>
    <property type="match status" value="1"/>
</dbReference>
<sequence length="892" mass="95927">MAASVISLACVEIQGTLDKLTLHETVRPHAQRLPQKKTVALSVPSQSDVDVQSLVKQLTLQEKVSLLAGDGLWHTAAVKRLGIPRIKVTDGPNGARGELFTSGTKAACFPAAVSIAATWDTGLAKRIGRAMAEETKTKGASVLTATTRLGPTVCPHRSPLGGRNFESFSEDPLLAGLQAASVIQGLQENGIAATIKHFAANEQETMRNAIDVVVSERALREIYLKPFEIAIKQAKPLALMTSYNLVNGVHADQNTHLVKEILHEQWGYDGLVMSDYGGTNSLEDTIKTGVDLEMPGPPRHRTLAAVEKALASGSLDMASIDDRVRSVLQLVKNVGKFEHPDEIPETAVNHPDHQRLIREAGADGIVLLKNKGGILPLQTSSLSSIAVLGQSKTCFSNGGGSANLNAHYKITPYEALQKAVGETTELRYAIGAQIYRKLPCWTSGVTDHNGQPGWTMLEYDVKDKNVPLSDDMQPQRVYAFPQTTYMAIEHISDAVRLEGTFTPASSGAHYFSLPAFGHAKLFIDGELAYDAGPSPDPRAFSEGGPFEEKKQHHFVQGKSYQLRVEVLAPKPEQAAIPMMAGRIMFHLGFMAQEDYEEDVVTSAVEAAKRADVALVFVGNSAEWETEGHDAANMSLPAFGSQDRLIEAVAAVNPRTVVINCSGVPVAMPWIDSVAGLLQCWYQGQEAGNAIVDVLLGAVSPSGRLPVSFPRSVEDTPSYGNFPGDLATGTVNYAEGIKVGYRHYDKHPDKVLFPFGAGLSYTSFEFGPAVITPRELVHGGFITVRLQVKNVGAVAGKEVVQVYLAPLPTEARGADRPERPIKVLAGFSKVAVAPQSAVSAAVEFSFESAAFWDEKADCWAVDCGEYAVLVGNSSVNHTKVGTIVVNESFTYGP</sequence>
<dbReference type="PROSITE" id="PS51820">
    <property type="entry name" value="PA14"/>
    <property type="match status" value="1"/>
</dbReference>
<dbReference type="EC" id="3.2.1.21" evidence="4"/>
<keyword evidence="7" id="KW-0119">Carbohydrate metabolism</keyword>
<dbReference type="PANTHER" id="PTHR42715:SF3">
    <property type="entry name" value="BETA-GLUCOSIDASE B-RELATED"/>
    <property type="match status" value="1"/>
</dbReference>
<keyword evidence="6" id="KW-0325">Glycoprotein</keyword>
<dbReference type="InterPro" id="IPR036881">
    <property type="entry name" value="Glyco_hydro_3_C_sf"/>
</dbReference>
<dbReference type="InterPro" id="IPR050288">
    <property type="entry name" value="Cellulose_deg_GH3"/>
</dbReference>
<reference evidence="11 12" key="1">
    <citation type="submission" date="2024-01" db="EMBL/GenBank/DDBJ databases">
        <authorList>
            <person name="Allen C."/>
            <person name="Tagirdzhanova G."/>
        </authorList>
    </citation>
    <scope>NUCLEOTIDE SEQUENCE [LARGE SCALE GENOMIC DNA]</scope>
</reference>
<dbReference type="PRINTS" id="PR00133">
    <property type="entry name" value="GLHYDRLASE3"/>
</dbReference>
<evidence type="ECO:0000256" key="5">
    <source>
        <dbReference type="ARBA" id="ARBA00022801"/>
    </source>
</evidence>
<evidence type="ECO:0000256" key="8">
    <source>
        <dbReference type="ARBA" id="ARBA00023295"/>
    </source>
</evidence>
<dbReference type="InterPro" id="IPR013783">
    <property type="entry name" value="Ig-like_fold"/>
</dbReference>
<name>A0ABP0BBM7_9PEZI</name>
<dbReference type="Gene3D" id="3.40.50.1700">
    <property type="entry name" value="Glycoside hydrolase family 3 C-terminal domain"/>
    <property type="match status" value="1"/>
</dbReference>
<evidence type="ECO:0000256" key="3">
    <source>
        <dbReference type="ARBA" id="ARBA00005336"/>
    </source>
</evidence>
<dbReference type="Pfam" id="PF07691">
    <property type="entry name" value="PA14"/>
    <property type="match status" value="1"/>
</dbReference>
<evidence type="ECO:0000256" key="1">
    <source>
        <dbReference type="ARBA" id="ARBA00000448"/>
    </source>
</evidence>
<gene>
    <name evidence="11" type="ORF">SCUCBS95973_003007</name>
</gene>
<dbReference type="InterPro" id="IPR001764">
    <property type="entry name" value="Glyco_hydro_3_N"/>
</dbReference>
<evidence type="ECO:0000256" key="7">
    <source>
        <dbReference type="ARBA" id="ARBA00023277"/>
    </source>
</evidence>
<keyword evidence="12" id="KW-1185">Reference proteome</keyword>
<organism evidence="11 12">
    <name type="scientific">Sporothrix curviconia</name>
    <dbReference type="NCBI Taxonomy" id="1260050"/>
    <lineage>
        <taxon>Eukaryota</taxon>
        <taxon>Fungi</taxon>
        <taxon>Dikarya</taxon>
        <taxon>Ascomycota</taxon>
        <taxon>Pezizomycotina</taxon>
        <taxon>Sordariomycetes</taxon>
        <taxon>Sordariomycetidae</taxon>
        <taxon>Ophiostomatales</taxon>
        <taxon>Ophiostomataceae</taxon>
        <taxon>Sporothrix</taxon>
    </lineage>
</organism>
<keyword evidence="5" id="KW-0378">Hydrolase</keyword>
<keyword evidence="8" id="KW-0326">Glycosidase</keyword>
<dbReference type="InterPro" id="IPR036962">
    <property type="entry name" value="Glyco_hydro_3_N_sf"/>
</dbReference>
<dbReference type="SMART" id="SM01217">
    <property type="entry name" value="Fn3_like"/>
    <property type="match status" value="1"/>
</dbReference>
<dbReference type="InterPro" id="IPR037524">
    <property type="entry name" value="PA14/GLEYA"/>
</dbReference>
<dbReference type="InterPro" id="IPR002772">
    <property type="entry name" value="Glyco_hydro_3_C"/>
</dbReference>
<evidence type="ECO:0000256" key="6">
    <source>
        <dbReference type="ARBA" id="ARBA00023180"/>
    </source>
</evidence>
<proteinExistence type="inferred from homology"/>
<dbReference type="Gene3D" id="3.20.20.300">
    <property type="entry name" value="Glycoside hydrolase, family 3, N-terminal domain"/>
    <property type="match status" value="1"/>
</dbReference>
<dbReference type="Gene3D" id="2.60.40.10">
    <property type="entry name" value="Immunoglobulins"/>
    <property type="match status" value="1"/>
</dbReference>
<evidence type="ECO:0000256" key="4">
    <source>
        <dbReference type="ARBA" id="ARBA00012744"/>
    </source>
</evidence>
<dbReference type="EMBL" id="CAWUHB010000012">
    <property type="protein sequence ID" value="CAK7217012.1"/>
    <property type="molecule type" value="Genomic_DNA"/>
</dbReference>
<evidence type="ECO:0000256" key="2">
    <source>
        <dbReference type="ARBA" id="ARBA00004987"/>
    </source>
</evidence>
<evidence type="ECO:0000256" key="9">
    <source>
        <dbReference type="ARBA" id="ARBA00023326"/>
    </source>
</evidence>
<comment type="caution">
    <text evidence="11">The sequence shown here is derived from an EMBL/GenBank/DDBJ whole genome shotgun (WGS) entry which is preliminary data.</text>
</comment>
<evidence type="ECO:0000313" key="12">
    <source>
        <dbReference type="Proteomes" id="UP001642405"/>
    </source>
</evidence>
<comment type="pathway">
    <text evidence="2">Glycan metabolism; cellulose degradation.</text>
</comment>